<dbReference type="AlphaFoldDB" id="A0A5J5CMU4"/>
<sequence length="155" mass="17228">MVRCVKGRGDGAAPVPPPATRWLDPSVQSAAGQIRQTEDRLIIMFSHSGDLLAVFSFECLAAGSFNKDVTDVCYGVAPYRYKQRREEEDLCDRPSPLCSDSSTLCDRGRLGCPKSRANDTQLPLLKAEGQDENRGRGEEYRREERTNTRGNKTTS</sequence>
<comment type="caution">
    <text evidence="2">The sequence shown here is derived from an EMBL/GenBank/DDBJ whole genome shotgun (WGS) entry which is preliminary data.</text>
</comment>
<name>A0A5J5CMU4_9PERO</name>
<dbReference type="Proteomes" id="UP000327493">
    <property type="component" value="Chromosome 20"/>
</dbReference>
<evidence type="ECO:0000313" key="3">
    <source>
        <dbReference type="Proteomes" id="UP000327493"/>
    </source>
</evidence>
<evidence type="ECO:0000313" key="2">
    <source>
        <dbReference type="EMBL" id="KAA8582169.1"/>
    </source>
</evidence>
<keyword evidence="3" id="KW-1185">Reference proteome</keyword>
<reference evidence="2 3" key="1">
    <citation type="submission" date="2019-08" db="EMBL/GenBank/DDBJ databases">
        <title>A chromosome-level genome assembly, high-density linkage maps, and genome scans reveal the genomic architecture of hybrid incompatibilities underlying speciation via character displacement in darters (Percidae: Etheostominae).</title>
        <authorList>
            <person name="Moran R.L."/>
            <person name="Catchen J.M."/>
            <person name="Fuller R.C."/>
        </authorList>
    </citation>
    <scope>NUCLEOTIDE SEQUENCE [LARGE SCALE GENOMIC DNA]</scope>
    <source>
        <strain evidence="2">EspeVRDwgs_2016</strain>
        <tissue evidence="2">Muscle</tissue>
    </source>
</reference>
<gene>
    <name evidence="2" type="ORF">FQN60_008909</name>
</gene>
<dbReference type="EMBL" id="VOFY01000020">
    <property type="protein sequence ID" value="KAA8582169.1"/>
    <property type="molecule type" value="Genomic_DNA"/>
</dbReference>
<feature type="region of interest" description="Disordered" evidence="1">
    <location>
        <begin position="113"/>
        <end position="155"/>
    </location>
</feature>
<proteinExistence type="predicted"/>
<feature type="compositionally biased region" description="Basic and acidic residues" evidence="1">
    <location>
        <begin position="128"/>
        <end position="147"/>
    </location>
</feature>
<protein>
    <submittedName>
        <fullName evidence="2">Uncharacterized protein</fullName>
    </submittedName>
</protein>
<feature type="region of interest" description="Disordered" evidence="1">
    <location>
        <begin position="1"/>
        <end position="20"/>
    </location>
</feature>
<evidence type="ECO:0000256" key="1">
    <source>
        <dbReference type="SAM" id="MobiDB-lite"/>
    </source>
</evidence>
<accession>A0A5J5CMU4</accession>
<organism evidence="2 3">
    <name type="scientific">Etheostoma spectabile</name>
    <name type="common">orangethroat darter</name>
    <dbReference type="NCBI Taxonomy" id="54343"/>
    <lineage>
        <taxon>Eukaryota</taxon>
        <taxon>Metazoa</taxon>
        <taxon>Chordata</taxon>
        <taxon>Craniata</taxon>
        <taxon>Vertebrata</taxon>
        <taxon>Euteleostomi</taxon>
        <taxon>Actinopterygii</taxon>
        <taxon>Neopterygii</taxon>
        <taxon>Teleostei</taxon>
        <taxon>Neoteleostei</taxon>
        <taxon>Acanthomorphata</taxon>
        <taxon>Eupercaria</taxon>
        <taxon>Perciformes</taxon>
        <taxon>Percoidei</taxon>
        <taxon>Percidae</taxon>
        <taxon>Etheostomatinae</taxon>
        <taxon>Etheostoma</taxon>
    </lineage>
</organism>
<feature type="non-terminal residue" evidence="2">
    <location>
        <position position="155"/>
    </location>
</feature>